<dbReference type="Proteomes" id="UP000006903">
    <property type="component" value="Chromosome"/>
</dbReference>
<name>B8D2K6_DESA1</name>
<accession>B8D2K6</accession>
<sequence>MIADPEVIVFDEPLMWLDDKGVNEFLKLAEALRFMGKTLVFMEHRFMPLLSVVDKVYVMRNGVLEDRTIDVYRLKHETYPEAATTYNVSMNKEDPVTVLKAENVWYRVNGSNLLKGVDLTVSKGDLLYIYGENGSGKTTLLRILAGYLKPVKGRVWKSGEAVYVPQNIHMFYTEESITREIEGICRSSRSKRECIEKGLRITAGLNVDPSQPAFNLSHGQMVKLAVSLAGLREEVDIVLLDEPFSGLTYVDRVKLVNSLIGLGKAVVIAVSSSDILGYPPGSKTYRLENGVLQRSEAKGSTVASYASIAAGLLGDAV</sequence>
<organism evidence="5 6">
    <name type="scientific">Desulfurococcus amylolyticus (strain DSM 18924 / JCM 16383 / VKM B-2413 / 1221n)</name>
    <name type="common">Desulfurococcus kamchatkensis</name>
    <dbReference type="NCBI Taxonomy" id="490899"/>
    <lineage>
        <taxon>Archaea</taxon>
        <taxon>Thermoproteota</taxon>
        <taxon>Thermoprotei</taxon>
        <taxon>Desulfurococcales</taxon>
        <taxon>Desulfurococcaceae</taxon>
        <taxon>Desulfurococcus</taxon>
    </lineage>
</organism>
<evidence type="ECO:0000313" key="5">
    <source>
        <dbReference type="EMBL" id="ACL10594.1"/>
    </source>
</evidence>
<keyword evidence="2" id="KW-0547">Nucleotide-binding</keyword>
<dbReference type="PROSITE" id="PS50893">
    <property type="entry name" value="ABC_TRANSPORTER_2"/>
    <property type="match status" value="1"/>
</dbReference>
<dbReference type="InterPro" id="IPR050095">
    <property type="entry name" value="ECF_ABC_transporter_ATP-bd"/>
</dbReference>
<evidence type="ECO:0000256" key="1">
    <source>
        <dbReference type="ARBA" id="ARBA00022448"/>
    </source>
</evidence>
<dbReference type="STRING" id="490899.DKAM_0268"/>
<dbReference type="GeneID" id="7170547"/>
<dbReference type="eggNOG" id="arCOG00188">
    <property type="taxonomic scope" value="Archaea"/>
</dbReference>
<dbReference type="SMART" id="SM00382">
    <property type="entry name" value="AAA"/>
    <property type="match status" value="1"/>
</dbReference>
<protein>
    <submittedName>
        <fullName evidence="5">ABC transporter related</fullName>
    </submittedName>
</protein>
<keyword evidence="3" id="KW-0067">ATP-binding</keyword>
<dbReference type="InterPro" id="IPR003439">
    <property type="entry name" value="ABC_transporter-like_ATP-bd"/>
</dbReference>
<dbReference type="InterPro" id="IPR027417">
    <property type="entry name" value="P-loop_NTPase"/>
</dbReference>
<dbReference type="Gene3D" id="3.40.50.300">
    <property type="entry name" value="P-loop containing nucleotide triphosphate hydrolases"/>
    <property type="match status" value="2"/>
</dbReference>
<dbReference type="GO" id="GO:0005524">
    <property type="term" value="F:ATP binding"/>
    <property type="evidence" value="ECO:0007669"/>
    <property type="project" value="UniProtKB-KW"/>
</dbReference>
<dbReference type="AlphaFoldDB" id="B8D2K6"/>
<dbReference type="HOGENOM" id="CLU_876035_0_0_2"/>
<evidence type="ECO:0000256" key="2">
    <source>
        <dbReference type="ARBA" id="ARBA00022741"/>
    </source>
</evidence>
<evidence type="ECO:0000313" key="6">
    <source>
        <dbReference type="Proteomes" id="UP000006903"/>
    </source>
</evidence>
<dbReference type="GO" id="GO:0016887">
    <property type="term" value="F:ATP hydrolysis activity"/>
    <property type="evidence" value="ECO:0007669"/>
    <property type="project" value="InterPro"/>
</dbReference>
<evidence type="ECO:0000259" key="4">
    <source>
        <dbReference type="PROSITE" id="PS50893"/>
    </source>
</evidence>
<dbReference type="Pfam" id="PF00005">
    <property type="entry name" value="ABC_tran"/>
    <property type="match status" value="1"/>
</dbReference>
<evidence type="ECO:0000256" key="3">
    <source>
        <dbReference type="ARBA" id="ARBA00022840"/>
    </source>
</evidence>
<dbReference type="PANTHER" id="PTHR43553">
    <property type="entry name" value="HEAVY METAL TRANSPORTER"/>
    <property type="match status" value="1"/>
</dbReference>
<dbReference type="GO" id="GO:0042626">
    <property type="term" value="F:ATPase-coupled transmembrane transporter activity"/>
    <property type="evidence" value="ECO:0007669"/>
    <property type="project" value="TreeGrafter"/>
</dbReference>
<keyword evidence="1" id="KW-0813">Transport</keyword>
<dbReference type="KEGG" id="dka:DKAM_0268"/>
<dbReference type="RefSeq" id="WP_012607936.1">
    <property type="nucleotide sequence ID" value="NC_011766.1"/>
</dbReference>
<reference evidence="5 6" key="1">
    <citation type="journal article" date="2009" name="J. Bacteriol.">
        <title>Complete genome sequence of the anaerobic, protein-degrading hyperthermophilic crenarchaeon Desulfurococcus kamchatkensis.</title>
        <authorList>
            <person name="Ravin N.V."/>
            <person name="Mardanov A.V."/>
            <person name="Beletsky A.V."/>
            <person name="Kublanov I.V."/>
            <person name="Kolganova T.V."/>
            <person name="Lebedinsky A.V."/>
            <person name="Chernyh N.A."/>
            <person name="Bonch-Osmolovskaya E.A."/>
            <person name="Skryabin K.G."/>
        </authorList>
    </citation>
    <scope>NUCLEOTIDE SEQUENCE [LARGE SCALE GENOMIC DNA]</scope>
    <source>
        <strain evidence="6">DSM 18924 / JCM 16383 / VKM B-2413 / 1221n</strain>
    </source>
</reference>
<dbReference type="InterPro" id="IPR003593">
    <property type="entry name" value="AAA+_ATPase"/>
</dbReference>
<dbReference type="EMBL" id="CP001140">
    <property type="protein sequence ID" value="ACL10594.1"/>
    <property type="molecule type" value="Genomic_DNA"/>
</dbReference>
<gene>
    <name evidence="5" type="ordered locus">DKAM_0268</name>
</gene>
<dbReference type="SUPFAM" id="SSF52540">
    <property type="entry name" value="P-loop containing nucleoside triphosphate hydrolases"/>
    <property type="match status" value="2"/>
</dbReference>
<dbReference type="PANTHER" id="PTHR43553:SF1">
    <property type="entry name" value="ABC TRANSPORTER I FAMILY MEMBER 11, CHLOROPLASTIC"/>
    <property type="match status" value="1"/>
</dbReference>
<proteinExistence type="predicted"/>
<feature type="domain" description="ABC transporter" evidence="4">
    <location>
        <begin position="99"/>
        <end position="314"/>
    </location>
</feature>